<accession>A0A7C3AMB2</accession>
<comment type="caution">
    <text evidence="2">The sequence shown here is derived from an EMBL/GenBank/DDBJ whole genome shotgun (WGS) entry which is preliminary data.</text>
</comment>
<reference evidence="2" key="1">
    <citation type="journal article" date="2020" name="mSystems">
        <title>Genome- and Community-Level Interaction Insights into Carbon Utilization and Element Cycling Functions of Hydrothermarchaeota in Hydrothermal Sediment.</title>
        <authorList>
            <person name="Zhou Z."/>
            <person name="Liu Y."/>
            <person name="Xu W."/>
            <person name="Pan J."/>
            <person name="Luo Z.H."/>
            <person name="Li M."/>
        </authorList>
    </citation>
    <scope>NUCLEOTIDE SEQUENCE [LARGE SCALE GENOMIC DNA]</scope>
    <source>
        <strain evidence="2">SpSt-192</strain>
    </source>
</reference>
<evidence type="ECO:0000256" key="1">
    <source>
        <dbReference type="SAM" id="Phobius"/>
    </source>
</evidence>
<feature type="transmembrane region" description="Helical" evidence="1">
    <location>
        <begin position="72"/>
        <end position="92"/>
    </location>
</feature>
<dbReference type="AlphaFoldDB" id="A0A7C3AMB2"/>
<keyword evidence="1" id="KW-0812">Transmembrane</keyword>
<feature type="transmembrane region" description="Helical" evidence="1">
    <location>
        <begin position="119"/>
        <end position="140"/>
    </location>
</feature>
<proteinExistence type="predicted"/>
<gene>
    <name evidence="2" type="ORF">ENP13_03535</name>
</gene>
<feature type="transmembrane region" description="Helical" evidence="1">
    <location>
        <begin position="43"/>
        <end position="65"/>
    </location>
</feature>
<feature type="transmembrane region" description="Helical" evidence="1">
    <location>
        <begin position="12"/>
        <end position="31"/>
    </location>
</feature>
<organism evidence="2">
    <name type="scientific">Thermorudis sp</name>
    <dbReference type="NCBI Taxonomy" id="1969470"/>
    <lineage>
        <taxon>Bacteria</taxon>
        <taxon>Pseudomonadati</taxon>
        <taxon>Thermomicrobiota</taxon>
        <taxon>Thermomicrobia</taxon>
        <taxon>Thermomicrobia incertae sedis</taxon>
        <taxon>Thermorudis</taxon>
    </lineage>
</organism>
<sequence>MFAWHCWLSRAMGGIGLGLAAIAMFLAGFGFADPDEVHGDTRLSWAAMGALALGLANGVAAGTMLSCPRRTWVWGLAALVAGVGTGLGVVRWGSVATLHLAVTEGRPAFAWARMSSLPLVLNALLVLYPWLAALVLLGAARGGSRRVAARDRAAQ</sequence>
<keyword evidence="1" id="KW-0472">Membrane</keyword>
<evidence type="ECO:0000313" key="2">
    <source>
        <dbReference type="EMBL" id="HEX70299.1"/>
    </source>
</evidence>
<dbReference type="EMBL" id="DSID01000277">
    <property type="protein sequence ID" value="HEX70299.1"/>
    <property type="molecule type" value="Genomic_DNA"/>
</dbReference>
<protein>
    <submittedName>
        <fullName evidence="2">Uncharacterized protein</fullName>
    </submittedName>
</protein>
<name>A0A7C3AMB2_9BACT</name>
<keyword evidence="1" id="KW-1133">Transmembrane helix</keyword>